<gene>
    <name evidence="12" type="ORF">UT17_C0002G0045</name>
</gene>
<dbReference type="STRING" id="1618572.UT17_C0002G0045"/>
<evidence type="ECO:0000256" key="10">
    <source>
        <dbReference type="RuleBase" id="RU363036"/>
    </source>
</evidence>
<organism evidence="12 13">
    <name type="scientific">Candidatus Woesebacteria bacterium GW2011_GWB1_39_10</name>
    <dbReference type="NCBI Taxonomy" id="1618572"/>
    <lineage>
        <taxon>Bacteria</taxon>
        <taxon>Candidatus Woeseibacteriota</taxon>
    </lineage>
</organism>
<dbReference type="GO" id="GO:0005829">
    <property type="term" value="C:cytosol"/>
    <property type="evidence" value="ECO:0007669"/>
    <property type="project" value="TreeGrafter"/>
</dbReference>
<dbReference type="AlphaFoldDB" id="A0A0G0LMV7"/>
<keyword evidence="3 10" id="KW-0547">Nucleotide-binding</keyword>
<evidence type="ECO:0000256" key="7">
    <source>
        <dbReference type="ARBA" id="ARBA00048248"/>
    </source>
</evidence>
<name>A0A0G0LMV7_9BACT</name>
<evidence type="ECO:0000256" key="6">
    <source>
        <dbReference type="ARBA" id="ARBA00023146"/>
    </source>
</evidence>
<evidence type="ECO:0000256" key="5">
    <source>
        <dbReference type="ARBA" id="ARBA00022917"/>
    </source>
</evidence>
<dbReference type="PROSITE" id="PS00178">
    <property type="entry name" value="AA_TRNA_LIGASE_I"/>
    <property type="match status" value="1"/>
</dbReference>
<dbReference type="InterPro" id="IPR001412">
    <property type="entry name" value="aa-tRNA-synth_I_CS"/>
</dbReference>
<dbReference type="SUPFAM" id="SSF52374">
    <property type="entry name" value="Nucleotidylyl transferase"/>
    <property type="match status" value="1"/>
</dbReference>
<dbReference type="NCBIfam" id="TIGR00234">
    <property type="entry name" value="tyrS"/>
    <property type="match status" value="1"/>
</dbReference>
<sequence length="388" mass="43805">MDKIEEVLTRGVAEILPTKEGLAKLMSEKKITLYQGFDPTGAQLHIGHAVGFRKLAQFQALGHKVIFLIGDFTGMIGDPSGKSTERKVLTREEVLENAKTYKEQAGRILKFDGENPVEIKYNSEWLGKMSAIEFLQLSHNLTYTQVVERDMFQERLKKRQDVYMNEFLYPFMQAYDSVAMNVDLEIGGQDQKFNMLMGRKLMRNILHKEKYVMTLPLLTDSKGNKIGKTEGNVIGLTDSAKEFYAKIMSLSDNSIVNCFTILTDKSIGEIKQIEKDIAKGKNPFEFKKQLAFDLTKWLNSEKDAKEAQANFEKTFQERAPEFNIKVNAGESLIKTIIPFTNRQSVSAAKELIKQGAVDINGQKVTDGSTTLKTGDEIKVGGRTFLKVK</sequence>
<accession>A0A0G0LMV7</accession>
<keyword evidence="5 10" id="KW-0648">Protein biosynthesis</keyword>
<dbReference type="EC" id="6.1.1.1" evidence="1 8"/>
<keyword evidence="2 10" id="KW-0436">Ligase</keyword>
<dbReference type="GO" id="GO:0004831">
    <property type="term" value="F:tyrosine-tRNA ligase activity"/>
    <property type="evidence" value="ECO:0007669"/>
    <property type="project" value="UniProtKB-UniRule"/>
</dbReference>
<dbReference type="PATRIC" id="fig|1618572.3.peg.204"/>
<proteinExistence type="inferred from homology"/>
<evidence type="ECO:0000313" key="12">
    <source>
        <dbReference type="EMBL" id="KKQ92382.1"/>
    </source>
</evidence>
<evidence type="ECO:0000259" key="11">
    <source>
        <dbReference type="SMART" id="SM00363"/>
    </source>
</evidence>
<dbReference type="InterPro" id="IPR002305">
    <property type="entry name" value="aa-tRNA-synth_Ic"/>
</dbReference>
<dbReference type="Proteomes" id="UP000034774">
    <property type="component" value="Unassembled WGS sequence"/>
</dbReference>
<dbReference type="GO" id="GO:0005524">
    <property type="term" value="F:ATP binding"/>
    <property type="evidence" value="ECO:0007669"/>
    <property type="project" value="UniProtKB-KW"/>
</dbReference>
<keyword evidence="9" id="KW-0694">RNA-binding</keyword>
<evidence type="ECO:0000256" key="3">
    <source>
        <dbReference type="ARBA" id="ARBA00022741"/>
    </source>
</evidence>
<comment type="similarity">
    <text evidence="10">Belongs to the class-I aminoacyl-tRNA synthetase family.</text>
</comment>
<dbReference type="PANTHER" id="PTHR11766:SF1">
    <property type="entry name" value="TYROSINE--TRNA LIGASE"/>
    <property type="match status" value="1"/>
</dbReference>
<dbReference type="InterPro" id="IPR002307">
    <property type="entry name" value="Tyr-tRNA-ligase"/>
</dbReference>
<dbReference type="GO" id="GO:0006437">
    <property type="term" value="P:tyrosyl-tRNA aminoacylation"/>
    <property type="evidence" value="ECO:0007669"/>
    <property type="project" value="UniProtKB-UniRule"/>
</dbReference>
<comment type="caution">
    <text evidence="12">The sequence shown here is derived from an EMBL/GenBank/DDBJ whole genome shotgun (WGS) entry which is preliminary data.</text>
</comment>
<dbReference type="Gene3D" id="3.10.290.10">
    <property type="entry name" value="RNA-binding S4 domain"/>
    <property type="match status" value="1"/>
</dbReference>
<evidence type="ECO:0000256" key="2">
    <source>
        <dbReference type="ARBA" id="ARBA00022598"/>
    </source>
</evidence>
<keyword evidence="6 10" id="KW-0030">Aminoacyl-tRNA synthetase</keyword>
<dbReference type="InterPro" id="IPR014729">
    <property type="entry name" value="Rossmann-like_a/b/a_fold"/>
</dbReference>
<comment type="catalytic activity">
    <reaction evidence="7">
        <text>tRNA(Tyr) + L-tyrosine + ATP = L-tyrosyl-tRNA(Tyr) + AMP + diphosphate + H(+)</text>
        <dbReference type="Rhea" id="RHEA:10220"/>
        <dbReference type="Rhea" id="RHEA-COMP:9706"/>
        <dbReference type="Rhea" id="RHEA-COMP:9707"/>
        <dbReference type="ChEBI" id="CHEBI:15378"/>
        <dbReference type="ChEBI" id="CHEBI:30616"/>
        <dbReference type="ChEBI" id="CHEBI:33019"/>
        <dbReference type="ChEBI" id="CHEBI:58315"/>
        <dbReference type="ChEBI" id="CHEBI:78442"/>
        <dbReference type="ChEBI" id="CHEBI:78536"/>
        <dbReference type="ChEBI" id="CHEBI:456215"/>
        <dbReference type="EC" id="6.1.1.1"/>
    </reaction>
</comment>
<feature type="domain" description="RNA-binding S4" evidence="11">
    <location>
        <begin position="331"/>
        <end position="388"/>
    </location>
</feature>
<keyword evidence="4 10" id="KW-0067">ATP-binding</keyword>
<dbReference type="InterPro" id="IPR002942">
    <property type="entry name" value="S4_RNA-bd"/>
</dbReference>
<dbReference type="InterPro" id="IPR024088">
    <property type="entry name" value="Tyr-tRNA-ligase_bac-type"/>
</dbReference>
<dbReference type="GO" id="GO:0003723">
    <property type="term" value="F:RNA binding"/>
    <property type="evidence" value="ECO:0007669"/>
    <property type="project" value="UniProtKB-KW"/>
</dbReference>
<dbReference type="CDD" id="cd00165">
    <property type="entry name" value="S4"/>
    <property type="match status" value="1"/>
</dbReference>
<dbReference type="PRINTS" id="PR01040">
    <property type="entry name" value="TRNASYNTHTYR"/>
</dbReference>
<reference evidence="12 13" key="1">
    <citation type="journal article" date="2015" name="Nature">
        <title>rRNA introns, odd ribosomes, and small enigmatic genomes across a large radiation of phyla.</title>
        <authorList>
            <person name="Brown C.T."/>
            <person name="Hug L.A."/>
            <person name="Thomas B.C."/>
            <person name="Sharon I."/>
            <person name="Castelle C.J."/>
            <person name="Singh A."/>
            <person name="Wilkins M.J."/>
            <person name="Williams K.H."/>
            <person name="Banfield J.F."/>
        </authorList>
    </citation>
    <scope>NUCLEOTIDE SEQUENCE [LARGE SCALE GENOMIC DNA]</scope>
</reference>
<dbReference type="SMART" id="SM00363">
    <property type="entry name" value="S4"/>
    <property type="match status" value="1"/>
</dbReference>
<evidence type="ECO:0000256" key="9">
    <source>
        <dbReference type="PROSITE-ProRule" id="PRU00182"/>
    </source>
</evidence>
<dbReference type="Pfam" id="PF00579">
    <property type="entry name" value="tRNA-synt_1b"/>
    <property type="match status" value="1"/>
</dbReference>
<evidence type="ECO:0000256" key="1">
    <source>
        <dbReference type="ARBA" id="ARBA00013160"/>
    </source>
</evidence>
<dbReference type="PROSITE" id="PS50889">
    <property type="entry name" value="S4"/>
    <property type="match status" value="1"/>
</dbReference>
<protein>
    <recommendedName>
        <fullName evidence="1 8">Tyrosine--tRNA ligase</fullName>
        <ecNumber evidence="1 8">6.1.1.1</ecNumber>
    </recommendedName>
</protein>
<dbReference type="InterPro" id="IPR036986">
    <property type="entry name" value="S4_RNA-bd_sf"/>
</dbReference>
<dbReference type="Pfam" id="PF01479">
    <property type="entry name" value="S4"/>
    <property type="match status" value="1"/>
</dbReference>
<dbReference type="Gene3D" id="3.40.50.620">
    <property type="entry name" value="HUPs"/>
    <property type="match status" value="1"/>
</dbReference>
<dbReference type="CDD" id="cd00805">
    <property type="entry name" value="TyrRS_core"/>
    <property type="match status" value="1"/>
</dbReference>
<dbReference type="EMBL" id="LBVU01000002">
    <property type="protein sequence ID" value="KKQ92382.1"/>
    <property type="molecule type" value="Genomic_DNA"/>
</dbReference>
<evidence type="ECO:0000313" key="13">
    <source>
        <dbReference type="Proteomes" id="UP000034774"/>
    </source>
</evidence>
<evidence type="ECO:0000256" key="4">
    <source>
        <dbReference type="ARBA" id="ARBA00022840"/>
    </source>
</evidence>
<dbReference type="PANTHER" id="PTHR11766">
    <property type="entry name" value="TYROSYL-TRNA SYNTHETASE"/>
    <property type="match status" value="1"/>
</dbReference>
<evidence type="ECO:0000256" key="8">
    <source>
        <dbReference type="NCBIfam" id="TIGR00234"/>
    </source>
</evidence>
<dbReference type="Gene3D" id="1.10.240.10">
    <property type="entry name" value="Tyrosyl-Transfer RNA Synthetase"/>
    <property type="match status" value="1"/>
</dbReference>
<dbReference type="SUPFAM" id="SSF55174">
    <property type="entry name" value="Alpha-L RNA-binding motif"/>
    <property type="match status" value="1"/>
</dbReference>